<dbReference type="FunFam" id="1.25.40.10:FF:000090">
    <property type="entry name" value="Pentatricopeptide repeat-containing protein, chloroplastic"/>
    <property type="match status" value="1"/>
</dbReference>
<keyword evidence="2" id="KW-0479">Metal-binding</keyword>
<reference evidence="5 6" key="1">
    <citation type="journal article" date="2013" name="Proc. Natl. Acad. Sci. U.S.A.">
        <title>Fine-scale variation in meiotic recombination in Mimulus inferred from population shotgun sequencing.</title>
        <authorList>
            <person name="Hellsten U."/>
            <person name="Wright K.M."/>
            <person name="Jenkins J."/>
            <person name="Shu S."/>
            <person name="Yuan Y."/>
            <person name="Wessler S.R."/>
            <person name="Schmutz J."/>
            <person name="Willis J.H."/>
            <person name="Rokhsar D.S."/>
        </authorList>
    </citation>
    <scope>NUCLEOTIDE SEQUENCE [LARGE SCALE GENOMIC DNA]</scope>
    <source>
        <strain evidence="6">cv. DUN x IM62</strain>
    </source>
</reference>
<dbReference type="Pfam" id="PF13639">
    <property type="entry name" value="zf-RING_2"/>
    <property type="match status" value="1"/>
</dbReference>
<dbReference type="CDD" id="cd16454">
    <property type="entry name" value="RING-H2_PA-TM-RING"/>
    <property type="match status" value="1"/>
</dbReference>
<feature type="repeat" description="PPR" evidence="3">
    <location>
        <begin position="285"/>
        <end position="315"/>
    </location>
</feature>
<evidence type="ECO:0000259" key="4">
    <source>
        <dbReference type="PROSITE" id="PS50089"/>
    </source>
</evidence>
<dbReference type="Gene3D" id="1.25.40.10">
    <property type="entry name" value="Tetratricopeptide repeat domain"/>
    <property type="match status" value="5"/>
</dbReference>
<dbReference type="SMART" id="SM00184">
    <property type="entry name" value="RING"/>
    <property type="match status" value="1"/>
</dbReference>
<dbReference type="InterPro" id="IPR002885">
    <property type="entry name" value="PPR_rpt"/>
</dbReference>
<dbReference type="Pfam" id="PF01535">
    <property type="entry name" value="PPR"/>
    <property type="match status" value="3"/>
</dbReference>
<feature type="repeat" description="PPR" evidence="3">
    <location>
        <begin position="483"/>
        <end position="518"/>
    </location>
</feature>
<keyword evidence="2" id="KW-0863">Zinc-finger</keyword>
<dbReference type="STRING" id="4155.A0A022RFH1"/>
<dbReference type="EMBL" id="KI630480">
    <property type="protein sequence ID" value="EYU38498.1"/>
    <property type="molecule type" value="Genomic_DNA"/>
</dbReference>
<dbReference type="PANTHER" id="PTHR47926">
    <property type="entry name" value="PENTATRICOPEPTIDE REPEAT-CONTAINING PROTEIN"/>
    <property type="match status" value="1"/>
</dbReference>
<evidence type="ECO:0000256" key="3">
    <source>
        <dbReference type="PROSITE-ProRule" id="PRU00708"/>
    </source>
</evidence>
<dbReference type="Gene3D" id="3.30.40.10">
    <property type="entry name" value="Zinc/RING finger domain, C3HC4 (zinc finger)"/>
    <property type="match status" value="1"/>
</dbReference>
<protein>
    <recommendedName>
        <fullName evidence="4">RING-type domain-containing protein</fullName>
    </recommendedName>
</protein>
<keyword evidence="1" id="KW-0677">Repeat</keyword>
<feature type="repeat" description="PPR" evidence="3">
    <location>
        <begin position="585"/>
        <end position="619"/>
    </location>
</feature>
<dbReference type="Proteomes" id="UP000030748">
    <property type="component" value="Unassembled WGS sequence"/>
</dbReference>
<dbReference type="GO" id="GO:0009451">
    <property type="term" value="P:RNA modification"/>
    <property type="evidence" value="ECO:0007669"/>
    <property type="project" value="InterPro"/>
</dbReference>
<feature type="repeat" description="PPR" evidence="3">
    <location>
        <begin position="316"/>
        <end position="350"/>
    </location>
</feature>
<dbReference type="NCBIfam" id="TIGR00756">
    <property type="entry name" value="PPR"/>
    <property type="match status" value="7"/>
</dbReference>
<dbReference type="SUPFAM" id="SSF48452">
    <property type="entry name" value="TPR-like"/>
    <property type="match status" value="1"/>
</dbReference>
<feature type="repeat" description="PPR" evidence="3">
    <location>
        <begin position="448"/>
        <end position="482"/>
    </location>
</feature>
<dbReference type="eggNOG" id="KOG4197">
    <property type="taxonomic scope" value="Eukaryota"/>
</dbReference>
<dbReference type="PANTHER" id="PTHR47926:SF472">
    <property type="entry name" value="REPEAT (PPR) SUPERFAMILY PROTEIN, PUTATIVE-RELATED"/>
    <property type="match status" value="1"/>
</dbReference>
<dbReference type="InterPro" id="IPR046848">
    <property type="entry name" value="E_motif"/>
</dbReference>
<keyword evidence="2" id="KW-0862">Zinc</keyword>
<evidence type="ECO:0000256" key="1">
    <source>
        <dbReference type="ARBA" id="ARBA00022737"/>
    </source>
</evidence>
<dbReference type="InterPro" id="IPR013083">
    <property type="entry name" value="Znf_RING/FYVE/PHD"/>
</dbReference>
<dbReference type="PROSITE" id="PS51375">
    <property type="entry name" value="PPR"/>
    <property type="match status" value="6"/>
</dbReference>
<dbReference type="GO" id="GO:0008270">
    <property type="term" value="F:zinc ion binding"/>
    <property type="evidence" value="ECO:0007669"/>
    <property type="project" value="UniProtKB-KW"/>
</dbReference>
<dbReference type="AlphaFoldDB" id="A0A022RFH1"/>
<dbReference type="InterPro" id="IPR011990">
    <property type="entry name" value="TPR-like_helical_dom_sf"/>
</dbReference>
<gene>
    <name evidence="5" type="ORF">MIMGU_mgv1a001002mg</name>
</gene>
<sequence>MRQTQFLHIRMKLTHPLCRQALQSLLQSTPPNGQPINYTLYGRLIQRCTDRRLSRQAKQLHARLILLSTVGDNFLASKLMAFYSKTRQLSYARHVFDEIPHKNTFAFNAILIAYSVHSRHAETLKLFTLCLSRGDDFQDLEDVKPDSFTLSCVLKAMSEVVLGRPVLAGMTHCYVIKNGLDLDVFVDNGLVTYYSRCDDLVSARALFDEMPERDLVSWNAMISGYTQGGFYKECKDLYRAMLALEDLRPDGVTAVSVLHACTQSTDLVFGMEVHRHVIDSGIEMDLSLCNSIIAVYAKCGSLDYARELFEEMTEKDEITYSTIISGYMVHGFVDEAMKVFREMSKPGLSSWNAVISGRVQNNQYDNVLDLVRQMQDSGLKPNSVTISSILPAIPYISHLRGGKEIHAYAIKISSDRNIYVITATIDAYAKLGFLSGAQRVFDLAAERSVIVWTSIISAYAAHGDAIMALDLFEKMLNSRTKPDNVTFTAVLAACAHAGLVDKAWEIFDSLLPDYGIDPLVNHYACMVACLCRAGKLFEAVEFVKKMPIEPTAQVWGALLSGASESGDVELAKFVCDHLFVLEPDNPTNYIVMANLYSKAGRWEEAERVREKLANTGFKKVAGSSRIDTSGETIITAALSNLPSSHLSHLTHSISALFRRHLRRLTSLLSSPTIFSLTLRHLQSLSLHHKSFLIARHLLSNLTVLHHFVRDSTSAATAAPPLYSAAHMKLRDLDAVLLLLLLCELYQHDREFLDAPPSRWRVVLSDYVSDSVLRLSSFGGCSSAEILTQFVESVSRCWNLVNLMGFSGGGGGEKEGREAAASAAAVVALPSVEVGGGGECVICKEEMKKGREVCELPCGHLFHWICILRWLKKRNTCPCCRHRLPTDDVRREIRRLLDDLAVYGGGGNTRLNIQECL</sequence>
<dbReference type="Pfam" id="PF20431">
    <property type="entry name" value="E_motif"/>
    <property type="match status" value="1"/>
</dbReference>
<feature type="repeat" description="PPR" evidence="3">
    <location>
        <begin position="214"/>
        <end position="249"/>
    </location>
</feature>
<dbReference type="InterPro" id="IPR001841">
    <property type="entry name" value="Znf_RING"/>
</dbReference>
<dbReference type="FunFam" id="1.25.40.10:FF:000344">
    <property type="entry name" value="Pentatricopeptide repeat-containing protein"/>
    <property type="match status" value="1"/>
</dbReference>
<organism evidence="5 6">
    <name type="scientific">Erythranthe guttata</name>
    <name type="common">Yellow monkey flower</name>
    <name type="synonym">Mimulus guttatus</name>
    <dbReference type="NCBI Taxonomy" id="4155"/>
    <lineage>
        <taxon>Eukaryota</taxon>
        <taxon>Viridiplantae</taxon>
        <taxon>Streptophyta</taxon>
        <taxon>Embryophyta</taxon>
        <taxon>Tracheophyta</taxon>
        <taxon>Spermatophyta</taxon>
        <taxon>Magnoliopsida</taxon>
        <taxon>eudicotyledons</taxon>
        <taxon>Gunneridae</taxon>
        <taxon>Pentapetalae</taxon>
        <taxon>asterids</taxon>
        <taxon>lamiids</taxon>
        <taxon>Lamiales</taxon>
        <taxon>Phrymaceae</taxon>
        <taxon>Erythranthe</taxon>
    </lineage>
</organism>
<name>A0A022RFH1_ERYGU</name>
<evidence type="ECO:0000313" key="6">
    <source>
        <dbReference type="Proteomes" id="UP000030748"/>
    </source>
</evidence>
<dbReference type="Pfam" id="PF12854">
    <property type="entry name" value="PPR_1"/>
    <property type="match status" value="2"/>
</dbReference>
<dbReference type="GO" id="GO:0003723">
    <property type="term" value="F:RNA binding"/>
    <property type="evidence" value="ECO:0007669"/>
    <property type="project" value="InterPro"/>
</dbReference>
<dbReference type="PROSITE" id="PS50089">
    <property type="entry name" value="ZF_RING_2"/>
    <property type="match status" value="1"/>
</dbReference>
<dbReference type="InterPro" id="IPR046960">
    <property type="entry name" value="PPR_At4g14850-like_plant"/>
</dbReference>
<keyword evidence="6" id="KW-1185">Reference proteome</keyword>
<evidence type="ECO:0000313" key="5">
    <source>
        <dbReference type="EMBL" id="EYU38498.1"/>
    </source>
</evidence>
<dbReference type="GO" id="GO:0005737">
    <property type="term" value="C:cytoplasm"/>
    <property type="evidence" value="ECO:0007669"/>
    <property type="project" value="UniProtKB-ARBA"/>
</dbReference>
<dbReference type="Pfam" id="PF13041">
    <property type="entry name" value="PPR_2"/>
    <property type="match status" value="2"/>
</dbReference>
<feature type="domain" description="RING-type" evidence="4">
    <location>
        <begin position="839"/>
        <end position="880"/>
    </location>
</feature>
<accession>A0A022RFH1</accession>
<proteinExistence type="predicted"/>
<dbReference type="SUPFAM" id="SSF57850">
    <property type="entry name" value="RING/U-box"/>
    <property type="match status" value="1"/>
</dbReference>
<evidence type="ECO:0000256" key="2">
    <source>
        <dbReference type="PROSITE-ProRule" id="PRU00175"/>
    </source>
</evidence>